<dbReference type="GeneTree" id="ENSGT00940000153770"/>
<dbReference type="InterPro" id="IPR050150">
    <property type="entry name" value="IgV_Light_Chain"/>
</dbReference>
<sequence length="111" mass="12179">VQGFCSCCTSSSIQDIVVTQSPGILSPLLGSTVTISCKSSKAINNDMCLFRKVPGQGHEALFYDTSRQSGVSDRFSASGYDYDFTFKITNVQPEDAGFYYCWQSNAYPLTQ</sequence>
<proteinExistence type="predicted"/>
<dbReference type="Ensembl" id="ENSECRT00000006690.1">
    <property type="protein sequence ID" value="ENSECRP00000006583.1"/>
    <property type="gene ID" value="ENSECRG00000004394.1"/>
</dbReference>
<dbReference type="InterPro" id="IPR013783">
    <property type="entry name" value="Ig-like_fold"/>
</dbReference>
<dbReference type="InterPro" id="IPR036179">
    <property type="entry name" value="Ig-like_dom_sf"/>
</dbReference>
<reference evidence="2" key="2">
    <citation type="submission" date="2025-08" db="UniProtKB">
        <authorList>
            <consortium name="Ensembl"/>
        </authorList>
    </citation>
    <scope>IDENTIFICATION</scope>
</reference>
<dbReference type="AlphaFoldDB" id="A0A8C4RTB5"/>
<organism evidence="2 3">
    <name type="scientific">Erpetoichthys calabaricus</name>
    <name type="common">Rope fish</name>
    <name type="synonym">Calamoichthys calabaricus</name>
    <dbReference type="NCBI Taxonomy" id="27687"/>
    <lineage>
        <taxon>Eukaryota</taxon>
        <taxon>Metazoa</taxon>
        <taxon>Chordata</taxon>
        <taxon>Craniata</taxon>
        <taxon>Vertebrata</taxon>
        <taxon>Euteleostomi</taxon>
        <taxon>Actinopterygii</taxon>
        <taxon>Polypteriformes</taxon>
        <taxon>Polypteridae</taxon>
        <taxon>Erpetoichthys</taxon>
    </lineage>
</organism>
<reference evidence="2" key="1">
    <citation type="submission" date="2021-06" db="EMBL/GenBank/DDBJ databases">
        <authorList>
            <consortium name="Wellcome Sanger Institute Data Sharing"/>
        </authorList>
    </citation>
    <scope>NUCLEOTIDE SEQUENCE [LARGE SCALE GENOMIC DNA]</scope>
</reference>
<feature type="domain" description="Immunoglobulin V-set" evidence="1">
    <location>
        <begin position="32"/>
        <end position="103"/>
    </location>
</feature>
<dbReference type="PANTHER" id="PTHR23267">
    <property type="entry name" value="IMMUNOGLOBULIN LIGHT CHAIN"/>
    <property type="match status" value="1"/>
</dbReference>
<reference evidence="2" key="3">
    <citation type="submission" date="2025-09" db="UniProtKB">
        <authorList>
            <consortium name="Ensembl"/>
        </authorList>
    </citation>
    <scope>IDENTIFICATION</scope>
</reference>
<name>A0A8C4RTB5_ERPCA</name>
<evidence type="ECO:0000313" key="3">
    <source>
        <dbReference type="Proteomes" id="UP000694620"/>
    </source>
</evidence>
<evidence type="ECO:0000313" key="2">
    <source>
        <dbReference type="Ensembl" id="ENSECRP00000006583.1"/>
    </source>
</evidence>
<dbReference type="Gene3D" id="2.60.40.10">
    <property type="entry name" value="Immunoglobulins"/>
    <property type="match status" value="1"/>
</dbReference>
<dbReference type="SUPFAM" id="SSF48726">
    <property type="entry name" value="Immunoglobulin"/>
    <property type="match status" value="1"/>
</dbReference>
<dbReference type="InterPro" id="IPR013106">
    <property type="entry name" value="Ig_V-set"/>
</dbReference>
<keyword evidence="3" id="KW-1185">Reference proteome</keyword>
<evidence type="ECO:0000259" key="1">
    <source>
        <dbReference type="SMART" id="SM00406"/>
    </source>
</evidence>
<dbReference type="SMART" id="SM00406">
    <property type="entry name" value="IGv"/>
    <property type="match status" value="1"/>
</dbReference>
<dbReference type="Pfam" id="PF07686">
    <property type="entry name" value="V-set"/>
    <property type="match status" value="1"/>
</dbReference>
<protein>
    <recommendedName>
        <fullName evidence="1">Immunoglobulin V-set domain-containing protein</fullName>
    </recommendedName>
</protein>
<accession>A0A8C4RTB5</accession>
<dbReference type="Proteomes" id="UP000694620">
    <property type="component" value="Chromosome 5"/>
</dbReference>